<keyword evidence="6" id="KW-1185">Reference proteome</keyword>
<dbReference type="Proteomes" id="UP000516428">
    <property type="component" value="Chromosome"/>
</dbReference>
<evidence type="ECO:0000256" key="2">
    <source>
        <dbReference type="ARBA" id="ARBA00023002"/>
    </source>
</evidence>
<dbReference type="EMBL" id="CP061281">
    <property type="protein sequence ID" value="QNS02820.1"/>
    <property type="molecule type" value="Genomic_DNA"/>
</dbReference>
<dbReference type="PANTHER" id="PTHR43976:SF16">
    <property type="entry name" value="SHORT-CHAIN DEHYDROGENASE_REDUCTASE FAMILY PROTEIN"/>
    <property type="match status" value="1"/>
</dbReference>
<comment type="similarity">
    <text evidence="1 3">Belongs to the short-chain dehydrogenases/reductases (SDR) family.</text>
</comment>
<gene>
    <name evidence="5" type="ORF">IAG42_03730</name>
</gene>
<dbReference type="CDD" id="cd05374">
    <property type="entry name" value="17beta-HSD-like_SDR_c"/>
    <property type="match status" value="1"/>
</dbReference>
<dbReference type="PANTHER" id="PTHR43976">
    <property type="entry name" value="SHORT CHAIN DEHYDROGENASE"/>
    <property type="match status" value="1"/>
</dbReference>
<dbReference type="PRINTS" id="PR00081">
    <property type="entry name" value="GDHRDH"/>
</dbReference>
<evidence type="ECO:0000259" key="4">
    <source>
        <dbReference type="SMART" id="SM00822"/>
    </source>
</evidence>
<accession>A0A7H1B265</accession>
<organism evidence="5 6">
    <name type="scientific">Streptomyces xanthii</name>
    <dbReference type="NCBI Taxonomy" id="2768069"/>
    <lineage>
        <taxon>Bacteria</taxon>
        <taxon>Bacillati</taxon>
        <taxon>Actinomycetota</taxon>
        <taxon>Actinomycetes</taxon>
        <taxon>Kitasatosporales</taxon>
        <taxon>Streptomycetaceae</taxon>
        <taxon>Streptomyces</taxon>
    </lineage>
</organism>
<sequence length="284" mass="30517">MSSRESERPDGRVWFVTGTSTGLGRALAEEVVAEGDRLVATARDPRALEDLVALAPDRVRALPLDVTDPGQVRQAVDTALKEFGRVDVLVNNAGYALRGALEELSDAELRRQFDTNVFGAVDVTRAVLPSMRARRSGDIVQISSVAGVSGTLGGGAYAGTKFALEGLSEGLAAEVAHLGIRVLIVEPGPFRTDFTGRSVRFATPIDDYRPVLDPAREAFLARHGSQPGDPVKAARAVIAATRMDDPPLRLPLGANAVDRIRERFGERLRELDAVEPLGRPTDFE</sequence>
<dbReference type="InterPro" id="IPR002347">
    <property type="entry name" value="SDR_fam"/>
</dbReference>
<dbReference type="PROSITE" id="PS00061">
    <property type="entry name" value="ADH_SHORT"/>
    <property type="match status" value="1"/>
</dbReference>
<dbReference type="KEGG" id="sxn:IAG42_03730"/>
<dbReference type="Gene3D" id="3.40.50.720">
    <property type="entry name" value="NAD(P)-binding Rossmann-like Domain"/>
    <property type="match status" value="1"/>
</dbReference>
<dbReference type="SMART" id="SM00822">
    <property type="entry name" value="PKS_KR"/>
    <property type="match status" value="1"/>
</dbReference>
<dbReference type="NCBIfam" id="NF006114">
    <property type="entry name" value="PRK08263.1"/>
    <property type="match status" value="1"/>
</dbReference>
<proteinExistence type="inferred from homology"/>
<evidence type="ECO:0000313" key="5">
    <source>
        <dbReference type="EMBL" id="QNS02820.1"/>
    </source>
</evidence>
<dbReference type="SUPFAM" id="SSF51735">
    <property type="entry name" value="NAD(P)-binding Rossmann-fold domains"/>
    <property type="match status" value="1"/>
</dbReference>
<evidence type="ECO:0000256" key="1">
    <source>
        <dbReference type="ARBA" id="ARBA00006484"/>
    </source>
</evidence>
<evidence type="ECO:0000313" key="6">
    <source>
        <dbReference type="Proteomes" id="UP000516428"/>
    </source>
</evidence>
<dbReference type="InterPro" id="IPR036291">
    <property type="entry name" value="NAD(P)-bd_dom_sf"/>
</dbReference>
<dbReference type="InterPro" id="IPR051911">
    <property type="entry name" value="SDR_oxidoreductase"/>
</dbReference>
<dbReference type="InterPro" id="IPR057326">
    <property type="entry name" value="KR_dom"/>
</dbReference>
<keyword evidence="2" id="KW-0560">Oxidoreductase</keyword>
<dbReference type="PRINTS" id="PR00080">
    <property type="entry name" value="SDRFAMILY"/>
</dbReference>
<dbReference type="AlphaFoldDB" id="A0A7H1B265"/>
<dbReference type="NCBIfam" id="NF004824">
    <property type="entry name" value="PRK06180.1"/>
    <property type="match status" value="1"/>
</dbReference>
<reference evidence="5 6" key="1">
    <citation type="submission" date="2020-09" db="EMBL/GenBank/DDBJ databases">
        <title>A novel species.</title>
        <authorList>
            <person name="Gao J."/>
        </authorList>
    </citation>
    <scope>NUCLEOTIDE SEQUENCE [LARGE SCALE GENOMIC DNA]</scope>
    <source>
        <strain evidence="5 6">CRXT-Y-14</strain>
    </source>
</reference>
<protein>
    <submittedName>
        <fullName evidence="5">SDR family NAD(P)-dependent oxidoreductase</fullName>
    </submittedName>
</protein>
<dbReference type="Pfam" id="PF00106">
    <property type="entry name" value="adh_short"/>
    <property type="match status" value="1"/>
</dbReference>
<dbReference type="RefSeq" id="WP_188335575.1">
    <property type="nucleotide sequence ID" value="NZ_CP061281.1"/>
</dbReference>
<dbReference type="InterPro" id="IPR020904">
    <property type="entry name" value="Sc_DH/Rdtase_CS"/>
</dbReference>
<dbReference type="GO" id="GO:0016491">
    <property type="term" value="F:oxidoreductase activity"/>
    <property type="evidence" value="ECO:0007669"/>
    <property type="project" value="UniProtKB-KW"/>
</dbReference>
<feature type="domain" description="Ketoreductase" evidence="4">
    <location>
        <begin position="12"/>
        <end position="193"/>
    </location>
</feature>
<name>A0A7H1B265_9ACTN</name>
<evidence type="ECO:0000256" key="3">
    <source>
        <dbReference type="RuleBase" id="RU000363"/>
    </source>
</evidence>